<sequence>MNFSLRSLNATEASYPLASAWNSFYRREPDGNRHRTENYKAASIHFRSGHETTAVALTWTWYLLTQHREIYQQLQREVDSVLEGRVPTYQDMARLPYCLQVFKEAMRLYPPVPVFSRAALHDIVINNYLLRQGQAVFLAPYTLHRRTDSFLDPERFDPERFSEANEQRLPRGAYLPFGEDSRICIGKHFALLEGPLLLATLAQRVTFELVPGQHIVPDLRKTAALRPSHGIKVIVRRR</sequence>
<reference evidence="9 10" key="1">
    <citation type="submission" date="2019-01" db="EMBL/GenBank/DDBJ databases">
        <title>Ktedonosporobacter rubrisoli SCAWS-G2.</title>
        <authorList>
            <person name="Huang Y."/>
            <person name="Yan B."/>
        </authorList>
    </citation>
    <scope>NUCLEOTIDE SEQUENCE [LARGE SCALE GENOMIC DNA]</scope>
    <source>
        <strain evidence="9 10">SCAWS-G2</strain>
    </source>
</reference>
<dbReference type="KEGG" id="kbs:EPA93_06755"/>
<gene>
    <name evidence="9" type="ORF">EPA93_06755</name>
</gene>
<keyword evidence="4 8" id="KW-0560">Oxidoreductase</keyword>
<keyword evidence="3 7" id="KW-0479">Metal-binding</keyword>
<evidence type="ECO:0000256" key="8">
    <source>
        <dbReference type="RuleBase" id="RU000461"/>
    </source>
</evidence>
<evidence type="ECO:0000256" key="4">
    <source>
        <dbReference type="ARBA" id="ARBA00023002"/>
    </source>
</evidence>
<dbReference type="InterPro" id="IPR002401">
    <property type="entry name" value="Cyt_P450_E_grp-I"/>
</dbReference>
<keyword evidence="6 8" id="KW-0503">Monooxygenase</keyword>
<dbReference type="Proteomes" id="UP000290365">
    <property type="component" value="Chromosome"/>
</dbReference>
<dbReference type="PANTHER" id="PTHR24291:SF50">
    <property type="entry name" value="BIFUNCTIONAL ALBAFLAVENONE MONOOXYGENASE_TERPENE SYNTHASE"/>
    <property type="match status" value="1"/>
</dbReference>
<dbReference type="GO" id="GO:0020037">
    <property type="term" value="F:heme binding"/>
    <property type="evidence" value="ECO:0007669"/>
    <property type="project" value="InterPro"/>
</dbReference>
<evidence type="ECO:0000256" key="3">
    <source>
        <dbReference type="ARBA" id="ARBA00022723"/>
    </source>
</evidence>
<evidence type="ECO:0000313" key="9">
    <source>
        <dbReference type="EMBL" id="QBD75721.1"/>
    </source>
</evidence>
<evidence type="ECO:0000313" key="10">
    <source>
        <dbReference type="Proteomes" id="UP000290365"/>
    </source>
</evidence>
<dbReference type="PRINTS" id="PR00385">
    <property type="entry name" value="P450"/>
</dbReference>
<dbReference type="SUPFAM" id="SSF48264">
    <property type="entry name" value="Cytochrome P450"/>
    <property type="match status" value="1"/>
</dbReference>
<dbReference type="GO" id="GO:0016705">
    <property type="term" value="F:oxidoreductase activity, acting on paired donors, with incorporation or reduction of molecular oxygen"/>
    <property type="evidence" value="ECO:0007669"/>
    <property type="project" value="InterPro"/>
</dbReference>
<dbReference type="InterPro" id="IPR017972">
    <property type="entry name" value="Cyt_P450_CS"/>
</dbReference>
<dbReference type="InterPro" id="IPR001128">
    <property type="entry name" value="Cyt_P450"/>
</dbReference>
<dbReference type="InterPro" id="IPR036396">
    <property type="entry name" value="Cyt_P450_sf"/>
</dbReference>
<dbReference type="PRINTS" id="PR00463">
    <property type="entry name" value="EP450I"/>
</dbReference>
<dbReference type="AlphaFoldDB" id="A0A4V0YYC3"/>
<proteinExistence type="inferred from homology"/>
<keyword evidence="10" id="KW-1185">Reference proteome</keyword>
<dbReference type="EMBL" id="CP035758">
    <property type="protein sequence ID" value="QBD75721.1"/>
    <property type="molecule type" value="Genomic_DNA"/>
</dbReference>
<keyword evidence="5 7" id="KW-0408">Iron</keyword>
<accession>A0A4V0YYC3</accession>
<dbReference type="Pfam" id="PF00067">
    <property type="entry name" value="p450"/>
    <property type="match status" value="1"/>
</dbReference>
<dbReference type="OrthoDB" id="140159at2"/>
<comment type="similarity">
    <text evidence="1 8">Belongs to the cytochrome P450 family.</text>
</comment>
<name>A0A4V0YYC3_KTERU</name>
<organism evidence="9 10">
    <name type="scientific">Ktedonosporobacter rubrisoli</name>
    <dbReference type="NCBI Taxonomy" id="2509675"/>
    <lineage>
        <taxon>Bacteria</taxon>
        <taxon>Bacillati</taxon>
        <taxon>Chloroflexota</taxon>
        <taxon>Ktedonobacteria</taxon>
        <taxon>Ktedonobacterales</taxon>
        <taxon>Ktedonosporobacteraceae</taxon>
        <taxon>Ktedonosporobacter</taxon>
    </lineage>
</organism>
<evidence type="ECO:0000256" key="1">
    <source>
        <dbReference type="ARBA" id="ARBA00010617"/>
    </source>
</evidence>
<evidence type="ECO:0000256" key="5">
    <source>
        <dbReference type="ARBA" id="ARBA00023004"/>
    </source>
</evidence>
<evidence type="ECO:0000256" key="6">
    <source>
        <dbReference type="ARBA" id="ARBA00023033"/>
    </source>
</evidence>
<protein>
    <submittedName>
        <fullName evidence="9">Cytochrome P450</fullName>
    </submittedName>
</protein>
<dbReference type="PANTHER" id="PTHR24291">
    <property type="entry name" value="CYTOCHROME P450 FAMILY 4"/>
    <property type="match status" value="1"/>
</dbReference>
<dbReference type="GO" id="GO:0004497">
    <property type="term" value="F:monooxygenase activity"/>
    <property type="evidence" value="ECO:0007669"/>
    <property type="project" value="UniProtKB-KW"/>
</dbReference>
<dbReference type="InterPro" id="IPR050196">
    <property type="entry name" value="Cytochrome_P450_Monoox"/>
</dbReference>
<keyword evidence="2 7" id="KW-0349">Heme</keyword>
<dbReference type="GO" id="GO:0005506">
    <property type="term" value="F:iron ion binding"/>
    <property type="evidence" value="ECO:0007669"/>
    <property type="project" value="InterPro"/>
</dbReference>
<evidence type="ECO:0000256" key="2">
    <source>
        <dbReference type="ARBA" id="ARBA00022617"/>
    </source>
</evidence>
<evidence type="ECO:0000256" key="7">
    <source>
        <dbReference type="PIRSR" id="PIRSR602401-1"/>
    </source>
</evidence>
<dbReference type="PROSITE" id="PS00086">
    <property type="entry name" value="CYTOCHROME_P450"/>
    <property type="match status" value="1"/>
</dbReference>
<feature type="binding site" description="axial binding residue" evidence="7">
    <location>
        <position position="184"/>
    </location>
    <ligand>
        <name>heme</name>
        <dbReference type="ChEBI" id="CHEBI:30413"/>
    </ligand>
    <ligandPart>
        <name>Fe</name>
        <dbReference type="ChEBI" id="CHEBI:18248"/>
    </ligandPart>
</feature>
<comment type="cofactor">
    <cofactor evidence="7">
        <name>heme</name>
        <dbReference type="ChEBI" id="CHEBI:30413"/>
    </cofactor>
</comment>
<dbReference type="Gene3D" id="1.10.630.10">
    <property type="entry name" value="Cytochrome P450"/>
    <property type="match status" value="1"/>
</dbReference>